<dbReference type="InterPro" id="IPR045761">
    <property type="entry name" value="ODP_dom"/>
</dbReference>
<evidence type="ECO:0000313" key="3">
    <source>
        <dbReference type="EMBL" id="SHE74428.1"/>
    </source>
</evidence>
<dbReference type="CDD" id="cd07709">
    <property type="entry name" value="flavodiiron_proteins_MBL-fold"/>
    <property type="match status" value="1"/>
</dbReference>
<gene>
    <name evidence="2" type="primary">norV_1</name>
    <name evidence="2" type="ORF">CPRO_12360</name>
    <name evidence="3" type="ORF">SAMN02745151_01647</name>
</gene>
<dbReference type="PANTHER" id="PTHR43717:SF1">
    <property type="entry name" value="ANAEROBIC NITRIC OXIDE REDUCTASE FLAVORUBREDOXIN"/>
    <property type="match status" value="1"/>
</dbReference>
<dbReference type="EMBL" id="FQUA01000006">
    <property type="protein sequence ID" value="SHE74428.1"/>
    <property type="molecule type" value="Genomic_DNA"/>
</dbReference>
<dbReference type="PANTHER" id="PTHR43717">
    <property type="entry name" value="ANAEROBIC NITRIC OXIDE REDUCTASE FLAVORUBREDOXIN"/>
    <property type="match status" value="1"/>
</dbReference>
<keyword evidence="4" id="KW-1185">Reference proteome</keyword>
<dbReference type="Proteomes" id="UP000068026">
    <property type="component" value="Chromosome"/>
</dbReference>
<dbReference type="AlphaFoldDB" id="A0A0X1U7B6"/>
<dbReference type="SMART" id="SM00849">
    <property type="entry name" value="Lactamase_B"/>
    <property type="match status" value="1"/>
</dbReference>
<dbReference type="KEGG" id="cpro:CPRO_12360"/>
<evidence type="ECO:0000313" key="4">
    <source>
        <dbReference type="Proteomes" id="UP000068026"/>
    </source>
</evidence>
<evidence type="ECO:0000259" key="1">
    <source>
        <dbReference type="SMART" id="SM00849"/>
    </source>
</evidence>
<dbReference type="SUPFAM" id="SSF56281">
    <property type="entry name" value="Metallo-hydrolase/oxidoreductase"/>
    <property type="match status" value="1"/>
</dbReference>
<accession>A0A0X1U7B6</accession>
<name>A0A0X1U7B6_ANAPI</name>
<organism evidence="3 5">
    <name type="scientific">Anaerotignum propionicum DSM 1682</name>
    <dbReference type="NCBI Taxonomy" id="991789"/>
    <lineage>
        <taxon>Bacteria</taxon>
        <taxon>Bacillati</taxon>
        <taxon>Bacillota</taxon>
        <taxon>Clostridia</taxon>
        <taxon>Lachnospirales</taxon>
        <taxon>Anaerotignaceae</taxon>
        <taxon>Anaerotignum</taxon>
    </lineage>
</organism>
<dbReference type="InterPro" id="IPR036866">
    <property type="entry name" value="RibonucZ/Hydroxyglut_hydro"/>
</dbReference>
<evidence type="ECO:0000313" key="5">
    <source>
        <dbReference type="Proteomes" id="UP000184204"/>
    </source>
</evidence>
<dbReference type="Gene3D" id="3.60.15.10">
    <property type="entry name" value="Ribonuclease Z/Hydroxyacylglutathione hydrolase-like"/>
    <property type="match status" value="1"/>
</dbReference>
<dbReference type="InterPro" id="IPR001279">
    <property type="entry name" value="Metallo-B-lactamas"/>
</dbReference>
<dbReference type="Proteomes" id="UP000184204">
    <property type="component" value="Unassembled WGS sequence"/>
</dbReference>
<reference evidence="3" key="3">
    <citation type="submission" date="2016-11" db="EMBL/GenBank/DDBJ databases">
        <authorList>
            <person name="Varghese N."/>
            <person name="Submissions S."/>
        </authorList>
    </citation>
    <scope>NUCLEOTIDE SEQUENCE</scope>
    <source>
        <strain evidence="3">DSM 1682</strain>
    </source>
</reference>
<feature type="domain" description="Metallo-beta-lactamase" evidence="1">
    <location>
        <begin position="24"/>
        <end position="212"/>
    </location>
</feature>
<dbReference type="OrthoDB" id="9807946at2"/>
<dbReference type="RefSeq" id="WP_066049072.1">
    <property type="nucleotide sequence ID" value="NZ_CP014223.1"/>
</dbReference>
<sequence length="238" mass="26849">MYYPISEKISVLGKVIQKPNLSFSFLAYLLQGEKNVLIDTVPEKAGEVFLTELKALIPISQLDAIILNHSEEDHSGALGLLLAEKEDISIYCTEACKQRLISRYPNGQFIAVEHLSTLKIGTFQFRFTHTPGLHWDDNMVTYFENEKILFSNDLFGQYLGCQPPLDKDYSVEDVLQGAKSYFDKVFAPATIEEKQVVLKIRDLDLKCVAPGHGVILKEKLEDVLALYEKECAGTSEIR</sequence>
<proteinExistence type="predicted"/>
<reference evidence="4" key="2">
    <citation type="submission" date="2016-01" db="EMBL/GenBank/DDBJ databases">
        <authorList>
            <person name="Poehlein A."/>
            <person name="Schlien K."/>
            <person name="Gottschalk G."/>
            <person name="Buckel W."/>
            <person name="Daniel R."/>
        </authorList>
    </citation>
    <scope>NUCLEOTIDE SEQUENCE [LARGE SCALE GENOMIC DNA]</scope>
    <source>
        <strain evidence="4">X2</strain>
    </source>
</reference>
<evidence type="ECO:0000313" key="2">
    <source>
        <dbReference type="EMBL" id="AMJ40829.1"/>
    </source>
</evidence>
<reference evidence="5" key="4">
    <citation type="submission" date="2016-11" db="EMBL/GenBank/DDBJ databases">
        <authorList>
            <person name="Jaros S."/>
            <person name="Januszkiewicz K."/>
            <person name="Wedrychowicz H."/>
        </authorList>
    </citation>
    <scope>NUCLEOTIDE SEQUENCE [LARGE SCALE GENOMIC DNA]</scope>
    <source>
        <strain evidence="5">DSM 1682</strain>
    </source>
</reference>
<reference evidence="2 4" key="1">
    <citation type="journal article" date="2016" name="Genome Announc.">
        <title>Complete Genome Sequence of the Amino Acid-Fermenting Clostridium propionicum X2 (DSM 1682).</title>
        <authorList>
            <person name="Poehlein A."/>
            <person name="Schlien K."/>
            <person name="Chowdhury N.P."/>
            <person name="Gottschalk G."/>
            <person name="Buckel W."/>
            <person name="Daniel R."/>
        </authorList>
    </citation>
    <scope>NUCLEOTIDE SEQUENCE [LARGE SCALE GENOMIC DNA]</scope>
    <source>
        <strain evidence="2 4">X2</strain>
    </source>
</reference>
<dbReference type="EMBL" id="CP014223">
    <property type="protein sequence ID" value="AMJ40829.1"/>
    <property type="molecule type" value="Genomic_DNA"/>
</dbReference>
<dbReference type="Pfam" id="PF19583">
    <property type="entry name" value="ODP"/>
    <property type="match status" value="1"/>
</dbReference>
<protein>
    <submittedName>
        <fullName evidence="3">Anaerobic nitric oxide reductase flavorubredoxin</fullName>
    </submittedName>
</protein>